<keyword evidence="1" id="KW-0472">Membrane</keyword>
<name>A0A1Q5TUJ4_9GAMM</name>
<dbReference type="STRING" id="1873482.Xedl_01423"/>
<gene>
    <name evidence="2" type="ORF">Xedl_01423</name>
</gene>
<keyword evidence="1" id="KW-0812">Transmembrane</keyword>
<sequence length="52" mass="5931">MNQLQRMQYKYKISSDDFNKKSTNTNCKNSLMMTLVSIGLATTMLTPLLSLL</sequence>
<dbReference type="EMBL" id="MKGQ01000007">
    <property type="protein sequence ID" value="OKP03905.1"/>
    <property type="molecule type" value="Genomic_DNA"/>
</dbReference>
<organism evidence="2 3">
    <name type="scientific">Xenorhabdus eapokensis</name>
    <dbReference type="NCBI Taxonomy" id="1873482"/>
    <lineage>
        <taxon>Bacteria</taxon>
        <taxon>Pseudomonadati</taxon>
        <taxon>Pseudomonadota</taxon>
        <taxon>Gammaproteobacteria</taxon>
        <taxon>Enterobacterales</taxon>
        <taxon>Morganellaceae</taxon>
        <taxon>Xenorhabdus</taxon>
    </lineage>
</organism>
<dbReference type="AlphaFoldDB" id="A0A1Q5TUJ4"/>
<keyword evidence="1" id="KW-1133">Transmembrane helix</keyword>
<keyword evidence="3" id="KW-1185">Reference proteome</keyword>
<comment type="caution">
    <text evidence="2">The sequence shown here is derived from an EMBL/GenBank/DDBJ whole genome shotgun (WGS) entry which is preliminary data.</text>
</comment>
<evidence type="ECO:0000256" key="1">
    <source>
        <dbReference type="SAM" id="Phobius"/>
    </source>
</evidence>
<evidence type="ECO:0000313" key="3">
    <source>
        <dbReference type="Proteomes" id="UP000186268"/>
    </source>
</evidence>
<evidence type="ECO:0000313" key="2">
    <source>
        <dbReference type="EMBL" id="OKP03905.1"/>
    </source>
</evidence>
<proteinExistence type="predicted"/>
<accession>A0A1Q5TUJ4</accession>
<protein>
    <submittedName>
        <fullName evidence="2">Uncharacterized protein</fullName>
    </submittedName>
</protein>
<dbReference type="Proteomes" id="UP000186268">
    <property type="component" value="Unassembled WGS sequence"/>
</dbReference>
<feature type="transmembrane region" description="Helical" evidence="1">
    <location>
        <begin position="30"/>
        <end position="49"/>
    </location>
</feature>
<reference evidence="2 3" key="1">
    <citation type="submission" date="2016-09" db="EMBL/GenBank/DDBJ databases">
        <title>Xenorhabdus thuongxuanensis sp. nov. and Xenorhabdus eapokensis sp. nov., isolated from Steinernema species.</title>
        <authorList>
            <person name="Kaempfer P."/>
            <person name="Tobias N.J."/>
            <person name="Phan Ke L."/>
            <person name="Bode H.B."/>
            <person name="Glaeser S.P."/>
        </authorList>
    </citation>
    <scope>NUCLEOTIDE SEQUENCE [LARGE SCALE GENOMIC DNA]</scope>
    <source>
        <strain evidence="2 3">DL20</strain>
    </source>
</reference>